<dbReference type="InterPro" id="IPR036188">
    <property type="entry name" value="FAD/NAD-bd_sf"/>
</dbReference>
<dbReference type="InterPro" id="IPR036873">
    <property type="entry name" value="Rhodanese-like_dom_sf"/>
</dbReference>
<evidence type="ECO:0000256" key="2">
    <source>
        <dbReference type="ARBA" id="ARBA00009130"/>
    </source>
</evidence>
<dbReference type="SMART" id="SM00450">
    <property type="entry name" value="RHOD"/>
    <property type="match status" value="1"/>
</dbReference>
<proteinExistence type="inferred from homology"/>
<keyword evidence="6" id="KW-0676">Redox-active center</keyword>
<comment type="caution">
    <text evidence="8">The sequence shown here is derived from an EMBL/GenBank/DDBJ whole genome shotgun (WGS) entry which is preliminary data.</text>
</comment>
<dbReference type="InterPro" id="IPR004099">
    <property type="entry name" value="Pyr_nucl-diS_OxRdtase_dimer"/>
</dbReference>
<dbReference type="AlphaFoldDB" id="A0A7X5HWI9"/>
<gene>
    <name evidence="8" type="ORF">GXN74_09505</name>
</gene>
<feature type="domain" description="Rhodanese" evidence="7">
    <location>
        <begin position="467"/>
        <end position="552"/>
    </location>
</feature>
<evidence type="ECO:0000256" key="1">
    <source>
        <dbReference type="ARBA" id="ARBA00001974"/>
    </source>
</evidence>
<comment type="cofactor">
    <cofactor evidence="1">
        <name>FAD</name>
        <dbReference type="ChEBI" id="CHEBI:57692"/>
    </cofactor>
</comment>
<dbReference type="SUPFAM" id="SSF52821">
    <property type="entry name" value="Rhodanese/Cell cycle control phosphatase"/>
    <property type="match status" value="1"/>
</dbReference>
<dbReference type="GO" id="GO:0016491">
    <property type="term" value="F:oxidoreductase activity"/>
    <property type="evidence" value="ECO:0007669"/>
    <property type="project" value="UniProtKB-KW"/>
</dbReference>
<evidence type="ECO:0000256" key="5">
    <source>
        <dbReference type="ARBA" id="ARBA00023002"/>
    </source>
</evidence>
<dbReference type="PANTHER" id="PTHR43429">
    <property type="entry name" value="PYRIDINE NUCLEOTIDE-DISULFIDE OXIDOREDUCTASE DOMAIN-CONTAINING"/>
    <property type="match status" value="1"/>
</dbReference>
<dbReference type="InterPro" id="IPR016156">
    <property type="entry name" value="FAD/NAD-linked_Rdtase_dimer_sf"/>
</dbReference>
<protein>
    <submittedName>
        <fullName evidence="8">FAD-dependent oxidoreductase</fullName>
    </submittedName>
</protein>
<evidence type="ECO:0000256" key="6">
    <source>
        <dbReference type="ARBA" id="ARBA00023284"/>
    </source>
</evidence>
<evidence type="ECO:0000313" key="8">
    <source>
        <dbReference type="EMBL" id="NDL67974.1"/>
    </source>
</evidence>
<name>A0A7X5HWI9_9FIRM</name>
<dbReference type="InterPro" id="IPR050260">
    <property type="entry name" value="FAD-bd_OxRdtase"/>
</dbReference>
<dbReference type="PRINTS" id="PR00411">
    <property type="entry name" value="PNDRDTASEI"/>
</dbReference>
<dbReference type="Pfam" id="PF07992">
    <property type="entry name" value="Pyr_redox_2"/>
    <property type="match status" value="1"/>
</dbReference>
<dbReference type="RefSeq" id="WP_162370700.1">
    <property type="nucleotide sequence ID" value="NZ_JAAEEH010000025.1"/>
</dbReference>
<dbReference type="SUPFAM" id="SSF55424">
    <property type="entry name" value="FAD/NAD-linked reductases, dimerisation (C-terminal) domain"/>
    <property type="match status" value="1"/>
</dbReference>
<dbReference type="Pfam" id="PF02852">
    <property type="entry name" value="Pyr_redox_dim"/>
    <property type="match status" value="1"/>
</dbReference>
<evidence type="ECO:0000256" key="3">
    <source>
        <dbReference type="ARBA" id="ARBA00022630"/>
    </source>
</evidence>
<sequence length="552" mass="59718">MKVVIVGGVAGGATAAARLRRVDENAEIILFERGEYISFANCGLPYYIGGTIEDRDELLLQTPESFNERFGVDVRVLNEVVSIDKEGKKVSVQDHKSGKTYDESYDVLVLSPGSTPLRPPIPGIDGKNIFSLWNIPDTDAIKAFVNEHDLESATVIGGGFIGLEMAENLHDLGLKVNIAEMAPQVMMPIDFEMAQIVHGHLKKKGVQLHLNNGVKEFVQNGDGTEVVLSDGTRIPSDLVILSIGIKPNGELAKAAGLEVNERGGIVVDENLKTSDENIYALGDAADVVDFINGGKTMIPLAGPANKQGRIVADNIAGASKRYKGSQGTSVAKVFDLTVSSTGTNEKTLQRLGKVYGKDYHVVHALPNSHAGYYPGAQTIWIKLLFAADGKVLGAQAVGTEGVEKRIDVIATAIRFGASVYDLTELELAYAPPYSSAKDPVNMVGFVAENILDGLMDPIRVEEIPDVDLEKSVFLDVRTEYEHKRGTIPGSLHIPVDELRERVGELDSSKEIVIFCAVGVRGHVASRILGQKGFKTRNLMGGFSLYRQYHLPV</sequence>
<dbReference type="InterPro" id="IPR001763">
    <property type="entry name" value="Rhodanese-like_dom"/>
</dbReference>
<dbReference type="SUPFAM" id="SSF51905">
    <property type="entry name" value="FAD/NAD(P)-binding domain"/>
    <property type="match status" value="1"/>
</dbReference>
<dbReference type="Gene3D" id="3.50.50.60">
    <property type="entry name" value="FAD/NAD(P)-binding domain"/>
    <property type="match status" value="2"/>
</dbReference>
<comment type="similarity">
    <text evidence="2">Belongs to the class-III pyridine nucleotide-disulfide oxidoreductase family.</text>
</comment>
<evidence type="ECO:0000313" key="9">
    <source>
        <dbReference type="Proteomes" id="UP000461585"/>
    </source>
</evidence>
<evidence type="ECO:0000259" key="7">
    <source>
        <dbReference type="PROSITE" id="PS50206"/>
    </source>
</evidence>
<dbReference type="Proteomes" id="UP000461585">
    <property type="component" value="Unassembled WGS sequence"/>
</dbReference>
<dbReference type="InterPro" id="IPR023753">
    <property type="entry name" value="FAD/NAD-binding_dom"/>
</dbReference>
<reference evidence="8 9" key="1">
    <citation type="submission" date="2020-01" db="EMBL/GenBank/DDBJ databases">
        <title>Anaeroalcalibacter tamaniensis gen. nov., sp. nov., moderately halophilic strictly anaerobic fermenter bacterium from mud volcano of Taman peninsula.</title>
        <authorList>
            <person name="Frolova A."/>
            <person name="Merkel A.Y."/>
            <person name="Slobodkin A.I."/>
        </authorList>
    </citation>
    <scope>NUCLEOTIDE SEQUENCE [LARGE SCALE GENOMIC DNA]</scope>
    <source>
        <strain evidence="8 9">F-3ap</strain>
    </source>
</reference>
<dbReference type="Pfam" id="PF00581">
    <property type="entry name" value="Rhodanese"/>
    <property type="match status" value="1"/>
</dbReference>
<dbReference type="Gene3D" id="3.40.250.10">
    <property type="entry name" value="Rhodanese-like domain"/>
    <property type="match status" value="1"/>
</dbReference>
<organism evidence="8 9">
    <name type="scientific">Anaerotalea alkaliphila</name>
    <dbReference type="NCBI Taxonomy" id="2662126"/>
    <lineage>
        <taxon>Bacteria</taxon>
        <taxon>Bacillati</taxon>
        <taxon>Bacillota</taxon>
        <taxon>Clostridia</taxon>
        <taxon>Eubacteriales</taxon>
        <taxon>Anaerotalea</taxon>
    </lineage>
</organism>
<dbReference type="EMBL" id="JAAEEH010000025">
    <property type="protein sequence ID" value="NDL67974.1"/>
    <property type="molecule type" value="Genomic_DNA"/>
</dbReference>
<keyword evidence="4" id="KW-0274">FAD</keyword>
<evidence type="ECO:0000256" key="4">
    <source>
        <dbReference type="ARBA" id="ARBA00022827"/>
    </source>
</evidence>
<keyword evidence="5" id="KW-0560">Oxidoreductase</keyword>
<dbReference type="PANTHER" id="PTHR43429:SF1">
    <property type="entry name" value="NAD(P)H SULFUR OXIDOREDUCTASE (COA-DEPENDENT)"/>
    <property type="match status" value="1"/>
</dbReference>
<keyword evidence="9" id="KW-1185">Reference proteome</keyword>
<accession>A0A7X5HWI9</accession>
<dbReference type="PRINTS" id="PR00368">
    <property type="entry name" value="FADPNR"/>
</dbReference>
<keyword evidence="3" id="KW-0285">Flavoprotein</keyword>
<dbReference type="PROSITE" id="PS50206">
    <property type="entry name" value="RHODANESE_3"/>
    <property type="match status" value="1"/>
</dbReference>